<dbReference type="CDD" id="cd01561">
    <property type="entry name" value="CBS_like"/>
    <property type="match status" value="1"/>
</dbReference>
<evidence type="ECO:0000256" key="2">
    <source>
        <dbReference type="ARBA" id="ARBA00022898"/>
    </source>
</evidence>
<evidence type="ECO:0000313" key="4">
    <source>
        <dbReference type="EMBL" id="EET10168.1"/>
    </source>
</evidence>
<dbReference type="PANTHER" id="PTHR10314">
    <property type="entry name" value="CYSTATHIONINE BETA-SYNTHASE"/>
    <property type="match status" value="1"/>
</dbReference>
<dbReference type="GO" id="GO:1901605">
    <property type="term" value="P:alpha-amino acid metabolic process"/>
    <property type="evidence" value="ECO:0007669"/>
    <property type="project" value="UniProtKB-ARBA"/>
</dbReference>
<dbReference type="EMBL" id="CM000832">
    <property type="protein sequence ID" value="EET10168.1"/>
    <property type="molecule type" value="Genomic_DNA"/>
</dbReference>
<reference evidence="4" key="1">
    <citation type="submission" date="2009-05" db="EMBL/GenBank/DDBJ databases">
        <authorList>
            <person name="Harkins D.M."/>
            <person name="DeShazer D."/>
            <person name="Woods D.E."/>
            <person name="Brinkac L.M."/>
            <person name="Brown K.A."/>
            <person name="Hung G.C."/>
            <person name="Tuanyok A."/>
            <person name="Zhang B."/>
            <person name="Nierman W.C."/>
        </authorList>
    </citation>
    <scope>NUCLEOTIDE SEQUENCE [LARGE SCALE GENOMIC DNA]</scope>
    <source>
        <strain evidence="4">1710a</strain>
    </source>
</reference>
<feature type="domain" description="Tryptophan synthase beta chain-like PALP" evidence="3">
    <location>
        <begin position="39"/>
        <end position="288"/>
    </location>
</feature>
<comment type="cofactor">
    <cofactor evidence="1">
        <name>pyridoxal 5'-phosphate</name>
        <dbReference type="ChEBI" id="CHEBI:597326"/>
    </cofactor>
</comment>
<name>A0A0E1WAC7_BURPE</name>
<dbReference type="InterPro" id="IPR050214">
    <property type="entry name" value="Cys_Synth/Cystath_Beta-Synth"/>
</dbReference>
<dbReference type="Proteomes" id="UP000001812">
    <property type="component" value="Chromosome I"/>
</dbReference>
<gene>
    <name evidence="4" type="ORF">BURPS1710A_3065</name>
</gene>
<dbReference type="Gene3D" id="3.40.50.1100">
    <property type="match status" value="2"/>
</dbReference>
<sequence length="354" mass="38649">MTYDAASNRKTRETVSGAMAEPRIVQLAPNLYAVALEVMKIIPAKHIIEQALRDGRIDRDTLVVESSSGNFALGLAVVCREQGLKLRIVGDPAIDPKLRGMLHNLGAEVDIIEKPDALGAYQRLRLARVAQLLGAHPNAFWVQQYDNPGNPDAYRPLAERLLDEMGPAFDLVACVGSGGSSVGLATHLRRHSEQVRVTGVDTFNSVLFGLPDGKRTLRGLGNSIMPKILDHTQFDEIHWLASPQANLAAIELHARHGLFCGPTSGAAYRIASHQAARQPARKTLFVAPDTGYRYQDTIFDARWLKANGEIAGAPCTAPHRVERLDQVDPAREWACFGWGRKSLAEQPGLVALHA</sequence>
<accession>A0A0E1WAC7</accession>
<dbReference type="InterPro" id="IPR036052">
    <property type="entry name" value="TrpB-like_PALP_sf"/>
</dbReference>
<evidence type="ECO:0000256" key="1">
    <source>
        <dbReference type="ARBA" id="ARBA00001933"/>
    </source>
</evidence>
<keyword evidence="2" id="KW-0663">Pyridoxal phosphate</keyword>
<dbReference type="SUPFAM" id="SSF53686">
    <property type="entry name" value="Tryptophan synthase beta subunit-like PLP-dependent enzymes"/>
    <property type="match status" value="1"/>
</dbReference>
<organism evidence="4">
    <name type="scientific">Burkholderia pseudomallei 1710a</name>
    <dbReference type="NCBI Taxonomy" id="320371"/>
    <lineage>
        <taxon>Bacteria</taxon>
        <taxon>Pseudomonadati</taxon>
        <taxon>Pseudomonadota</taxon>
        <taxon>Betaproteobacteria</taxon>
        <taxon>Burkholderiales</taxon>
        <taxon>Burkholderiaceae</taxon>
        <taxon>Burkholderia</taxon>
        <taxon>pseudomallei group</taxon>
    </lineage>
</organism>
<dbReference type="HOGENOM" id="CLU_021018_1_0_4"/>
<proteinExistence type="predicted"/>
<dbReference type="Pfam" id="PF00291">
    <property type="entry name" value="PALP"/>
    <property type="match status" value="1"/>
</dbReference>
<dbReference type="InterPro" id="IPR001926">
    <property type="entry name" value="TrpB-like_PALP"/>
</dbReference>
<dbReference type="RefSeq" id="WP_004527319.1">
    <property type="nucleotide sequence ID" value="NZ_CM000832.1"/>
</dbReference>
<dbReference type="AlphaFoldDB" id="A0A0E1WAC7"/>
<evidence type="ECO:0000259" key="3">
    <source>
        <dbReference type="Pfam" id="PF00291"/>
    </source>
</evidence>
<protein>
    <submittedName>
        <fullName evidence="4">Cysteine synthase/cystathionine beta-synthase family protein</fullName>
    </submittedName>
</protein>